<dbReference type="InterPro" id="IPR036705">
    <property type="entry name" value="Ribosyl_crysJ1_sf"/>
</dbReference>
<feature type="binding site" evidence="3">
    <location>
        <position position="51"/>
    </location>
    <ligand>
        <name>Mg(2+)</name>
        <dbReference type="ChEBI" id="CHEBI:18420"/>
        <label>1</label>
    </ligand>
</feature>
<keyword evidence="3" id="KW-0460">Magnesium</keyword>
<dbReference type="Pfam" id="PF03747">
    <property type="entry name" value="ADP_ribosyl_GH"/>
    <property type="match status" value="1"/>
</dbReference>
<feature type="binding site" evidence="3">
    <location>
        <position position="257"/>
    </location>
    <ligand>
        <name>Mg(2+)</name>
        <dbReference type="ChEBI" id="CHEBI:18420"/>
        <label>1</label>
    </ligand>
</feature>
<sequence length="308" mass="32519">MHEDRIVGSLLGLAVGDALGTTVEFQARDSFSPVTDMVGGGVFRLAPGQWTDDTSMALCIAASLVETGAYDPRDQLARFLHWYRDGYFSSTGRCFDIGNQTLTALREFEATGEPYRTAAGGMSAGNGSLMRLAPVAMAFCDDLEAAGRFCADSSRTTHPAVECVEACGAYGRLIAAAIQGTSHAQLHALAADLAGQVTSPVLAAILRGSYRVKEREDISSSGYVLHSMEAALWALARTDTFLDGALLAVNLGDDADTVGAIYGQLAGALYGRSGIPENWRTRLHDARMIEDLAAGIAGRVGTFKVAAL</sequence>
<feature type="binding site" evidence="3">
    <location>
        <position position="254"/>
    </location>
    <ligand>
        <name>Mg(2+)</name>
        <dbReference type="ChEBI" id="CHEBI:18420"/>
        <label>1</label>
    </ligand>
</feature>
<evidence type="ECO:0000256" key="1">
    <source>
        <dbReference type="ARBA" id="ARBA00010702"/>
    </source>
</evidence>
<feature type="binding site" evidence="3">
    <location>
        <position position="52"/>
    </location>
    <ligand>
        <name>Mg(2+)</name>
        <dbReference type="ChEBI" id="CHEBI:18420"/>
        <label>1</label>
    </ligand>
</feature>
<evidence type="ECO:0000313" key="5">
    <source>
        <dbReference type="Proteomes" id="UP000185772"/>
    </source>
</evidence>
<dbReference type="PANTHER" id="PTHR16222">
    <property type="entry name" value="ADP-RIBOSYLGLYCOHYDROLASE"/>
    <property type="match status" value="1"/>
</dbReference>
<organism evidence="4 5">
    <name type="scientific">Actinomyces oris</name>
    <dbReference type="NCBI Taxonomy" id="544580"/>
    <lineage>
        <taxon>Bacteria</taxon>
        <taxon>Bacillati</taxon>
        <taxon>Actinomycetota</taxon>
        <taxon>Actinomycetes</taxon>
        <taxon>Actinomycetales</taxon>
        <taxon>Actinomycetaceae</taxon>
        <taxon>Actinomyces</taxon>
    </lineage>
</organism>
<dbReference type="GO" id="GO:0016787">
    <property type="term" value="F:hydrolase activity"/>
    <property type="evidence" value="ECO:0007669"/>
    <property type="project" value="UniProtKB-KW"/>
</dbReference>
<dbReference type="Gene3D" id="1.10.4080.10">
    <property type="entry name" value="ADP-ribosylation/Crystallin J1"/>
    <property type="match status" value="1"/>
</dbReference>
<keyword evidence="2 4" id="KW-0378">Hydrolase</keyword>
<dbReference type="PANTHER" id="PTHR16222:SF24">
    <property type="entry name" value="ADP-RIBOSYLHYDROLASE ARH3"/>
    <property type="match status" value="1"/>
</dbReference>
<feature type="binding site" evidence="3">
    <location>
        <position position="256"/>
    </location>
    <ligand>
        <name>Mg(2+)</name>
        <dbReference type="ChEBI" id="CHEBI:18420"/>
        <label>1</label>
    </ligand>
</feature>
<dbReference type="GO" id="GO:0046872">
    <property type="term" value="F:metal ion binding"/>
    <property type="evidence" value="ECO:0007669"/>
    <property type="project" value="UniProtKB-KW"/>
</dbReference>
<protein>
    <submittedName>
        <fullName evidence="4">ADP-ribosylglycohydrolase</fullName>
    </submittedName>
</protein>
<feature type="binding site" evidence="3">
    <location>
        <position position="53"/>
    </location>
    <ligand>
        <name>Mg(2+)</name>
        <dbReference type="ChEBI" id="CHEBI:18420"/>
        <label>1</label>
    </ligand>
</feature>
<dbReference type="Proteomes" id="UP000185772">
    <property type="component" value="Unassembled WGS sequence"/>
</dbReference>
<dbReference type="InterPro" id="IPR005502">
    <property type="entry name" value="Ribosyl_crysJ1"/>
</dbReference>
<evidence type="ECO:0000256" key="2">
    <source>
        <dbReference type="ARBA" id="ARBA00022801"/>
    </source>
</evidence>
<dbReference type="RefSeq" id="WP_070658875.1">
    <property type="nucleotide sequence ID" value="NZ_MSKM01000026.1"/>
</dbReference>
<dbReference type="SUPFAM" id="SSF101478">
    <property type="entry name" value="ADP-ribosylglycohydrolase"/>
    <property type="match status" value="1"/>
</dbReference>
<evidence type="ECO:0000313" key="4">
    <source>
        <dbReference type="EMBL" id="OLO52959.1"/>
    </source>
</evidence>
<dbReference type="InterPro" id="IPR050792">
    <property type="entry name" value="ADP-ribosylglycohydrolase"/>
</dbReference>
<comment type="cofactor">
    <cofactor evidence="3">
        <name>Mg(2+)</name>
        <dbReference type="ChEBI" id="CHEBI:18420"/>
    </cofactor>
    <text evidence="3">Binds 2 magnesium ions per subunit.</text>
</comment>
<comment type="similarity">
    <text evidence="1">Belongs to the ADP-ribosylglycohydrolase family.</text>
</comment>
<accession>A0A1Q8VXE0</accession>
<proteinExistence type="inferred from homology"/>
<dbReference type="AlphaFoldDB" id="A0A1Q8VXE0"/>
<comment type="caution">
    <text evidence="4">The sequence shown here is derived from an EMBL/GenBank/DDBJ whole genome shotgun (WGS) entry which is preliminary data.</text>
</comment>
<reference evidence="4 5" key="1">
    <citation type="submission" date="2016-12" db="EMBL/GenBank/DDBJ databases">
        <title>Genomic comparison of strains in the 'Actinomyces naeslundii' group.</title>
        <authorList>
            <person name="Mughal S.R."/>
            <person name="Do T."/>
            <person name="Gilbert S.C."/>
            <person name="Witherden E.A."/>
            <person name="Didelot X."/>
            <person name="Beighton D."/>
        </authorList>
    </citation>
    <scope>NUCLEOTIDE SEQUENCE [LARGE SCALE GENOMIC DNA]</scope>
    <source>
        <strain evidence="4 5">MMRCO6-1</strain>
    </source>
</reference>
<gene>
    <name evidence="4" type="ORF">BKH27_07960</name>
</gene>
<keyword evidence="3" id="KW-0479">Metal-binding</keyword>
<evidence type="ECO:0000256" key="3">
    <source>
        <dbReference type="PIRSR" id="PIRSR605502-1"/>
    </source>
</evidence>
<dbReference type="EMBL" id="MSKM01000026">
    <property type="protein sequence ID" value="OLO52959.1"/>
    <property type="molecule type" value="Genomic_DNA"/>
</dbReference>
<name>A0A1Q8VXE0_9ACTO</name>